<dbReference type="AlphaFoldDB" id="A0A1G8XKG7"/>
<dbReference type="SUPFAM" id="SSF52540">
    <property type="entry name" value="P-loop containing nucleoside triphosphate hydrolases"/>
    <property type="match status" value="1"/>
</dbReference>
<dbReference type="InterPro" id="IPR011990">
    <property type="entry name" value="TPR-like_helical_dom_sf"/>
</dbReference>
<dbReference type="Proteomes" id="UP000199682">
    <property type="component" value="Unassembled WGS sequence"/>
</dbReference>
<dbReference type="PANTHER" id="PTHR47691:SF3">
    <property type="entry name" value="HTH-TYPE TRANSCRIPTIONAL REGULATOR RV0890C-RELATED"/>
    <property type="match status" value="1"/>
</dbReference>
<gene>
    <name evidence="1" type="ORF">SAMN04488074_103512</name>
</gene>
<dbReference type="InterPro" id="IPR027417">
    <property type="entry name" value="P-loop_NTPase"/>
</dbReference>
<protein>
    <submittedName>
        <fullName evidence="1">NB-ARC domain-containing protein</fullName>
    </submittedName>
</protein>
<evidence type="ECO:0000313" key="2">
    <source>
        <dbReference type="Proteomes" id="UP000199682"/>
    </source>
</evidence>
<reference evidence="2" key="1">
    <citation type="submission" date="2016-10" db="EMBL/GenBank/DDBJ databases">
        <authorList>
            <person name="Varghese N."/>
            <person name="Submissions S."/>
        </authorList>
    </citation>
    <scope>NUCLEOTIDE SEQUENCE [LARGE SCALE GENOMIC DNA]</scope>
    <source>
        <strain evidence="2">DSM 44796</strain>
    </source>
</reference>
<dbReference type="PANTHER" id="PTHR47691">
    <property type="entry name" value="REGULATOR-RELATED"/>
    <property type="match status" value="1"/>
</dbReference>
<dbReference type="SUPFAM" id="SSF48452">
    <property type="entry name" value="TPR-like"/>
    <property type="match status" value="1"/>
</dbReference>
<sequence>MAGEPDVTNMVERSTLPRPRQLPGAITKLVNQKRTLRALDEALAAVSAEGPVIRVLRGQRGSGKTTVAVRWLHDRADRFPDGQLYANLGAWTDQVSAPSEVLAGFLGALGVDRAQIPADLEARHNMFRTLTYGKRFQVMLDDAVTPAQVRALLPGEGASLVVVTGHGAFGTLLQNNAAFVDVEPLEAEMAVELLRVFAGDRVDGEVSARDALVAMCAGLPAALCVVGVLLAESPDMPLAELLDELKDPATGITRVTVGGEPSLGTVFDAGYRRLSRLGQRCYRAIGLHPYVDDLSVAVPAAALGISPAELRPVIRELRDMRTIDQPRTGRLTVHKLVHEHARLVADTVDDAAHRLAATRSMVGWYVTGAVTAATGLLPPRSWRAGFLPESIVDGAHPASADPGAWLRAERVNLRAAVSVAFELGELESVLRLCVSQWWLFLADKYADDLVATHALGLRAADHLRADRKKALLLVQQGFAYRSLGRFRDAADSCTAAIQLAEAAGDVELTATALEGAGLAAFDGGDLTTSASWLRRNLELAETTRDPRRIALACLHGAKPEPSEQALVLLERAYEGFRSLPVPEPQNLAKVLLWQGRKLGAEGGPRLREALALATEHKHQADRAEILEALARLETDRDVAVELYREALTIYEERGLLHSALATRHRLAELA</sequence>
<evidence type="ECO:0000313" key="1">
    <source>
        <dbReference type="EMBL" id="SDJ91152.1"/>
    </source>
</evidence>
<name>A0A1G8XKG7_9PSEU</name>
<dbReference type="GO" id="GO:0043531">
    <property type="term" value="F:ADP binding"/>
    <property type="evidence" value="ECO:0007669"/>
    <property type="project" value="InterPro"/>
</dbReference>
<dbReference type="EMBL" id="FNET01000003">
    <property type="protein sequence ID" value="SDJ91152.1"/>
    <property type="molecule type" value="Genomic_DNA"/>
</dbReference>
<dbReference type="PRINTS" id="PR00364">
    <property type="entry name" value="DISEASERSIST"/>
</dbReference>
<proteinExistence type="predicted"/>
<dbReference type="RefSeq" id="WP_090005577.1">
    <property type="nucleotide sequence ID" value="NZ_FNET01000003.1"/>
</dbReference>
<dbReference type="Gene3D" id="3.40.50.300">
    <property type="entry name" value="P-loop containing nucleotide triphosphate hydrolases"/>
    <property type="match status" value="1"/>
</dbReference>
<dbReference type="Gene3D" id="1.25.40.10">
    <property type="entry name" value="Tetratricopeptide repeat domain"/>
    <property type="match status" value="1"/>
</dbReference>
<organism evidence="1 2">
    <name type="scientific">Lentzea albidocapillata subsp. violacea</name>
    <dbReference type="NCBI Taxonomy" id="128104"/>
    <lineage>
        <taxon>Bacteria</taxon>
        <taxon>Bacillati</taxon>
        <taxon>Actinomycetota</taxon>
        <taxon>Actinomycetes</taxon>
        <taxon>Pseudonocardiales</taxon>
        <taxon>Pseudonocardiaceae</taxon>
        <taxon>Lentzea</taxon>
    </lineage>
</organism>
<accession>A0A1G8XKG7</accession>